<proteinExistence type="predicted"/>
<feature type="domain" description="ParB-like N-terminal" evidence="2">
    <location>
        <begin position="50"/>
        <end position="152"/>
    </location>
</feature>
<dbReference type="Proteomes" id="UP000184603">
    <property type="component" value="Unassembled WGS sequence"/>
</dbReference>
<feature type="region of interest" description="Disordered" evidence="1">
    <location>
        <begin position="25"/>
        <end position="46"/>
    </location>
</feature>
<gene>
    <name evidence="3" type="ORF">SAMN02745220_03475</name>
</gene>
<evidence type="ECO:0000259" key="2">
    <source>
        <dbReference type="SMART" id="SM00470"/>
    </source>
</evidence>
<dbReference type="Gene3D" id="3.90.1530.10">
    <property type="entry name" value="Conserved hypothetical protein from pyrococcus furiosus pfu- 392566-001, ParB domain"/>
    <property type="match status" value="1"/>
</dbReference>
<dbReference type="InterPro" id="IPR011008">
    <property type="entry name" value="Dimeric_a/b-barrel"/>
</dbReference>
<organism evidence="3 4">
    <name type="scientific">Desulfopila aestuarii DSM 18488</name>
    <dbReference type="NCBI Taxonomy" id="1121416"/>
    <lineage>
        <taxon>Bacteria</taxon>
        <taxon>Pseudomonadati</taxon>
        <taxon>Thermodesulfobacteriota</taxon>
        <taxon>Desulfobulbia</taxon>
        <taxon>Desulfobulbales</taxon>
        <taxon>Desulfocapsaceae</taxon>
        <taxon>Desulfopila</taxon>
    </lineage>
</organism>
<dbReference type="InterPro" id="IPR036086">
    <property type="entry name" value="ParB/Sulfiredoxin_sf"/>
</dbReference>
<dbReference type="AlphaFoldDB" id="A0A1M7YD13"/>
<dbReference type="OrthoDB" id="1100724at2"/>
<dbReference type="SUPFAM" id="SSF54909">
    <property type="entry name" value="Dimeric alpha+beta barrel"/>
    <property type="match status" value="1"/>
</dbReference>
<evidence type="ECO:0000256" key="1">
    <source>
        <dbReference type="SAM" id="MobiDB-lite"/>
    </source>
</evidence>
<protein>
    <submittedName>
        <fullName evidence="3">AsnC family protein</fullName>
    </submittedName>
</protein>
<dbReference type="SUPFAM" id="SSF110849">
    <property type="entry name" value="ParB/Sulfiredoxin"/>
    <property type="match status" value="1"/>
</dbReference>
<accession>A0A1M7YD13</accession>
<dbReference type="EMBL" id="FRFE01000019">
    <property type="protein sequence ID" value="SHO50469.1"/>
    <property type="molecule type" value="Genomic_DNA"/>
</dbReference>
<evidence type="ECO:0000313" key="4">
    <source>
        <dbReference type="Proteomes" id="UP000184603"/>
    </source>
</evidence>
<name>A0A1M7YD13_9BACT</name>
<dbReference type="Pfam" id="PF01037">
    <property type="entry name" value="AsnC_trans_reg"/>
    <property type="match status" value="1"/>
</dbReference>
<dbReference type="CDD" id="cd16387">
    <property type="entry name" value="ParB_N_Srx"/>
    <property type="match status" value="1"/>
</dbReference>
<reference evidence="3 4" key="1">
    <citation type="submission" date="2016-12" db="EMBL/GenBank/DDBJ databases">
        <authorList>
            <person name="Song W.-J."/>
            <person name="Kurnit D.M."/>
        </authorList>
    </citation>
    <scope>NUCLEOTIDE SEQUENCE [LARGE SCALE GENOMIC DNA]</scope>
    <source>
        <strain evidence="3 4">DSM 18488</strain>
    </source>
</reference>
<sequence length="375" mass="43147">MATTPSKSSPFDFINKLNPFAQRKESDQLQSFGDRQESEQAYDSVDRGNSMVPLDRIVGSVGRYRDFDSQFNPIRDTSGNERLQAILKRMREGRALPPVSLYQIKDDYFILDGHHRVTAAKELGHTHINACILELLPSTDTLENRLYIEKTEFRDKAGLAKTINLTEFGQFAHLEWQIREHQAWLSEEKQQDISYKKAAADWYRTIYRPLATIINNSGLVKSFSHRTVDDLYLYISVHQWEKGKARKYGIGVDKLIPKDMEEFRAQMAEHKEQEYPEMRREIMAFVLLNVDGKYEQRIFDKLVALDEVREVHSVHGSIDIIAKIVLTRDLLSSDAELLSQFLTSTIRQWKGVRATQTLLPGIAIDKDKNGTLPAA</sequence>
<dbReference type="InterPro" id="IPR003115">
    <property type="entry name" value="ParB_N"/>
</dbReference>
<dbReference type="RefSeq" id="WP_084554124.1">
    <property type="nucleotide sequence ID" value="NZ_FRFE01000019.1"/>
</dbReference>
<evidence type="ECO:0000313" key="3">
    <source>
        <dbReference type="EMBL" id="SHO50469.1"/>
    </source>
</evidence>
<dbReference type="Pfam" id="PF02195">
    <property type="entry name" value="ParB_N"/>
    <property type="match status" value="1"/>
</dbReference>
<keyword evidence="4" id="KW-1185">Reference proteome</keyword>
<dbReference type="InterPro" id="IPR019887">
    <property type="entry name" value="Tscrpt_reg_AsnC/Lrp_C"/>
</dbReference>
<dbReference type="STRING" id="1121416.SAMN02745220_03475"/>
<dbReference type="Gene3D" id="3.30.70.920">
    <property type="match status" value="1"/>
</dbReference>
<dbReference type="SMART" id="SM00470">
    <property type="entry name" value="ParB"/>
    <property type="match status" value="1"/>
</dbReference>